<dbReference type="SUPFAM" id="SSF48452">
    <property type="entry name" value="TPR-like"/>
    <property type="match status" value="1"/>
</dbReference>
<dbReference type="Proteomes" id="UP001597419">
    <property type="component" value="Unassembled WGS sequence"/>
</dbReference>
<organism evidence="2 3">
    <name type="scientific">Amycolatopsis samaneae</name>
    <dbReference type="NCBI Taxonomy" id="664691"/>
    <lineage>
        <taxon>Bacteria</taxon>
        <taxon>Bacillati</taxon>
        <taxon>Actinomycetota</taxon>
        <taxon>Actinomycetes</taxon>
        <taxon>Pseudonocardiales</taxon>
        <taxon>Pseudonocardiaceae</taxon>
        <taxon>Amycolatopsis</taxon>
    </lineage>
</organism>
<evidence type="ECO:0000313" key="3">
    <source>
        <dbReference type="Proteomes" id="UP001597419"/>
    </source>
</evidence>
<sequence length="441" mass="48280">MATPNAKLRAMREATPSRAKSGEFMTRSELADAVNVYLWETREKRYSLDADAIKRYESGKVGWPGEAYREGLRAVLGVVTDADLGFRPTRRGSNNAGVAPTLVEFPAATPDLYGQVDLGVSPAEFLARTSVETPVPRQIGWTDVEHVRATTRAVAMSENLFGGGLSCEAALAQLRWAGRLTEVQATNAVRNAMFEAVGNLSGVVAYSAFDIANYGAADDCFQFALWCADRGNSWALRANTLAEMSRKASYLEDLDHALSLIEFAQVRPDRVSATARAMLWTIRARLLALTGRLDDAVADVDRADTYFAERDPSSDPPWLCYYDEAEHQGSTGKALIPVARERSQLELAAPRLETAIRLQDSNYPRSRTFSRTRLAALMMAVGDPREAVSVGRQAVVDAVPLRSQRIVQELTGLAEVSEPHARIEDVAELRHDITSLALSGT</sequence>
<proteinExistence type="predicted"/>
<feature type="region of interest" description="Disordered" evidence="1">
    <location>
        <begin position="1"/>
        <end position="20"/>
    </location>
</feature>
<dbReference type="InterPro" id="IPR011990">
    <property type="entry name" value="TPR-like_helical_dom_sf"/>
</dbReference>
<accession>A0ABW5GDJ2</accession>
<name>A0ABW5GDJ2_9PSEU</name>
<comment type="caution">
    <text evidence="2">The sequence shown here is derived from an EMBL/GenBank/DDBJ whole genome shotgun (WGS) entry which is preliminary data.</text>
</comment>
<gene>
    <name evidence="2" type="ORF">ACFSYJ_11450</name>
</gene>
<evidence type="ECO:0000256" key="1">
    <source>
        <dbReference type="SAM" id="MobiDB-lite"/>
    </source>
</evidence>
<protein>
    <submittedName>
        <fullName evidence="2">XRE family transcriptional regulator</fullName>
    </submittedName>
</protein>
<keyword evidence="3" id="KW-1185">Reference proteome</keyword>
<evidence type="ECO:0000313" key="2">
    <source>
        <dbReference type="EMBL" id="MFD2459220.1"/>
    </source>
</evidence>
<reference evidence="3" key="1">
    <citation type="journal article" date="2019" name="Int. J. Syst. Evol. Microbiol.">
        <title>The Global Catalogue of Microorganisms (GCM) 10K type strain sequencing project: providing services to taxonomists for standard genome sequencing and annotation.</title>
        <authorList>
            <consortium name="The Broad Institute Genomics Platform"/>
            <consortium name="The Broad Institute Genome Sequencing Center for Infectious Disease"/>
            <person name="Wu L."/>
            <person name="Ma J."/>
        </authorList>
    </citation>
    <scope>NUCLEOTIDE SEQUENCE [LARGE SCALE GENOMIC DNA]</scope>
    <source>
        <strain evidence="3">CGMCC 4.7643</strain>
    </source>
</reference>
<dbReference type="RefSeq" id="WP_345405845.1">
    <property type="nucleotide sequence ID" value="NZ_BAABHG010000019.1"/>
</dbReference>
<dbReference type="Gene3D" id="1.25.40.10">
    <property type="entry name" value="Tetratricopeptide repeat domain"/>
    <property type="match status" value="1"/>
</dbReference>
<dbReference type="EMBL" id="JBHUKU010000005">
    <property type="protein sequence ID" value="MFD2459220.1"/>
    <property type="molecule type" value="Genomic_DNA"/>
</dbReference>